<dbReference type="EC" id="6.3.2.2" evidence="5"/>
<dbReference type="GO" id="GO:0005524">
    <property type="term" value="F:ATP binding"/>
    <property type="evidence" value="ECO:0007669"/>
    <property type="project" value="UniProtKB-KW"/>
</dbReference>
<evidence type="ECO:0000313" key="6">
    <source>
        <dbReference type="EMBL" id="TFB85442.1"/>
    </source>
</evidence>
<comment type="function">
    <text evidence="5">ATP-dependent carboxylate-amine ligase which exhibits weak glutamate--cysteine ligase activity.</text>
</comment>
<dbReference type="InterPro" id="IPR014746">
    <property type="entry name" value="Gln_synth/guanido_kin_cat_dom"/>
</dbReference>
<dbReference type="RefSeq" id="WP_092108906.1">
    <property type="nucleotide sequence ID" value="NZ_FOCN01000005.1"/>
</dbReference>
<dbReference type="Proteomes" id="UP000297654">
    <property type="component" value="Unassembled WGS sequence"/>
</dbReference>
<keyword evidence="1 5" id="KW-0436">Ligase</keyword>
<dbReference type="PANTHER" id="PTHR36510:SF1">
    <property type="entry name" value="GLUTAMATE--CYSTEINE LIGASE 2-RELATED"/>
    <property type="match status" value="1"/>
</dbReference>
<dbReference type="EMBL" id="SOFF01000041">
    <property type="protein sequence ID" value="TFB85442.1"/>
    <property type="molecule type" value="Genomic_DNA"/>
</dbReference>
<sequence>MSLEFARSARSTVGIEWEVALVDRATGDLVNIADEVLDALRGPDGSAHPTITGELLLNTVELVSGVHDTVGHAVADVAGQLGEVRRALAEREVDVICSGSHPFAQWFDQIVTDKARYHKLIDRTRWWGRNMMIWGIHVHVGIEDKAKVIPIMNGLLTYVPHLQALSASSPFWAGVDTGYASNRSLMFQQLPTAGLPWDLPDWEAWERYVDDLAATGIIEDVTEVRWDIRPSPRWGTIEIRVCDGVSTTVELGAIAAFIQCLVEWMSTRLDAGEDVPRMQPWFVRENKWRAARYGLGAEIILDAAGAECLVTDDVRRLIETLSPTAERLGCLPELLGLHRIIDDGASYQRQLAIAALADGSLPAVVAALSHELAQGLGS</sequence>
<comment type="caution">
    <text evidence="6">The sequence shown here is derived from an EMBL/GenBank/DDBJ whole genome shotgun (WGS) entry which is preliminary data.</text>
</comment>
<evidence type="ECO:0000256" key="2">
    <source>
        <dbReference type="ARBA" id="ARBA00022741"/>
    </source>
</evidence>
<dbReference type="NCBIfam" id="NF010043">
    <property type="entry name" value="PRK13517.1-3"/>
    <property type="match status" value="1"/>
</dbReference>
<gene>
    <name evidence="6" type="ORF">E3O10_14995</name>
</gene>
<dbReference type="SUPFAM" id="SSF55931">
    <property type="entry name" value="Glutamine synthetase/guanido kinase"/>
    <property type="match status" value="1"/>
</dbReference>
<reference evidence="6 7" key="1">
    <citation type="submission" date="2019-03" db="EMBL/GenBank/DDBJ databases">
        <title>Genomics of glacier-inhabiting Cryobacterium strains.</title>
        <authorList>
            <person name="Liu Q."/>
            <person name="Xin Y.-H."/>
        </authorList>
    </citation>
    <scope>NUCLEOTIDE SEQUENCE [LARGE SCALE GENOMIC DNA]</scope>
    <source>
        <strain evidence="6 7">Hh15</strain>
    </source>
</reference>
<dbReference type="Gene3D" id="3.30.590.20">
    <property type="match status" value="1"/>
</dbReference>
<dbReference type="GO" id="GO:0004357">
    <property type="term" value="F:glutamate-cysteine ligase activity"/>
    <property type="evidence" value="ECO:0007669"/>
    <property type="project" value="UniProtKB-EC"/>
</dbReference>
<keyword evidence="2 5" id="KW-0547">Nucleotide-binding</keyword>
<evidence type="ECO:0000256" key="4">
    <source>
        <dbReference type="ARBA" id="ARBA00048819"/>
    </source>
</evidence>
<dbReference type="NCBIfam" id="NF010044">
    <property type="entry name" value="PRK13517.1-4"/>
    <property type="match status" value="1"/>
</dbReference>
<dbReference type="InterPro" id="IPR006336">
    <property type="entry name" value="GCS2"/>
</dbReference>
<accession>A0A1H8EXP9</accession>
<dbReference type="PANTHER" id="PTHR36510">
    <property type="entry name" value="GLUTAMATE--CYSTEINE LIGASE 2-RELATED"/>
    <property type="match status" value="1"/>
</dbReference>
<dbReference type="Pfam" id="PF04107">
    <property type="entry name" value="GCS2"/>
    <property type="match status" value="1"/>
</dbReference>
<comment type="similarity">
    <text evidence="5">Belongs to the glutamate--cysteine ligase type 2 family. YbdK subfamily.</text>
</comment>
<comment type="catalytic activity">
    <reaction evidence="4 5">
        <text>L-cysteine + L-glutamate + ATP = gamma-L-glutamyl-L-cysteine + ADP + phosphate + H(+)</text>
        <dbReference type="Rhea" id="RHEA:13285"/>
        <dbReference type="ChEBI" id="CHEBI:15378"/>
        <dbReference type="ChEBI" id="CHEBI:29985"/>
        <dbReference type="ChEBI" id="CHEBI:30616"/>
        <dbReference type="ChEBI" id="CHEBI:35235"/>
        <dbReference type="ChEBI" id="CHEBI:43474"/>
        <dbReference type="ChEBI" id="CHEBI:58173"/>
        <dbReference type="ChEBI" id="CHEBI:456216"/>
        <dbReference type="EC" id="6.3.2.2"/>
    </reaction>
</comment>
<dbReference type="HAMAP" id="MF_01609">
    <property type="entry name" value="Glu_cys_ligase_2"/>
    <property type="match status" value="1"/>
</dbReference>
<dbReference type="STRING" id="1424661.SAMN05216281_105109"/>
<keyword evidence="7" id="KW-1185">Reference proteome</keyword>
<evidence type="ECO:0000256" key="1">
    <source>
        <dbReference type="ARBA" id="ARBA00022598"/>
    </source>
</evidence>
<dbReference type="NCBIfam" id="TIGR02050">
    <property type="entry name" value="gshA_cyan_rel"/>
    <property type="match status" value="1"/>
</dbReference>
<evidence type="ECO:0000313" key="7">
    <source>
        <dbReference type="Proteomes" id="UP000297654"/>
    </source>
</evidence>
<protein>
    <recommendedName>
        <fullName evidence="5">Putative glutamate--cysteine ligase 2</fullName>
        <ecNumber evidence="5">6.3.2.2</ecNumber>
    </recommendedName>
    <alternativeName>
        <fullName evidence="5">Gamma-glutamylcysteine synthetase 2</fullName>
        <shortName evidence="5">GCS 2</shortName>
        <shortName evidence="5">Gamma-GCS 2</shortName>
    </alternativeName>
</protein>
<dbReference type="InterPro" id="IPR011793">
    <property type="entry name" value="YbdK"/>
</dbReference>
<dbReference type="NCBIfam" id="NF010042">
    <property type="entry name" value="PRK13517.1-2"/>
    <property type="match status" value="1"/>
</dbReference>
<name>A0A1H8EXP9_9MICO</name>
<dbReference type="GO" id="GO:0042398">
    <property type="term" value="P:modified amino acid biosynthetic process"/>
    <property type="evidence" value="ECO:0007669"/>
    <property type="project" value="InterPro"/>
</dbReference>
<evidence type="ECO:0000256" key="5">
    <source>
        <dbReference type="HAMAP-Rule" id="MF_01609"/>
    </source>
</evidence>
<keyword evidence="3 5" id="KW-0067">ATP-binding</keyword>
<organism evidence="6 7">
    <name type="scientific">Cryobacterium luteum</name>
    <dbReference type="NCBI Taxonomy" id="1424661"/>
    <lineage>
        <taxon>Bacteria</taxon>
        <taxon>Bacillati</taxon>
        <taxon>Actinomycetota</taxon>
        <taxon>Actinomycetes</taxon>
        <taxon>Micrococcales</taxon>
        <taxon>Microbacteriaceae</taxon>
        <taxon>Cryobacterium</taxon>
    </lineage>
</organism>
<dbReference type="AlphaFoldDB" id="A0A1H8EXP9"/>
<proteinExistence type="inferred from homology"/>
<dbReference type="OrthoDB" id="9769628at2"/>
<dbReference type="InterPro" id="IPR050141">
    <property type="entry name" value="GCL_type2/YbdK_subfam"/>
</dbReference>
<evidence type="ECO:0000256" key="3">
    <source>
        <dbReference type="ARBA" id="ARBA00022840"/>
    </source>
</evidence>